<evidence type="ECO:0000256" key="2">
    <source>
        <dbReference type="ARBA" id="ARBA00022692"/>
    </source>
</evidence>
<keyword evidence="3" id="KW-0732">Signal</keyword>
<proteinExistence type="predicted"/>
<dbReference type="Proteomes" id="UP000284842">
    <property type="component" value="Unassembled WGS sequence"/>
</dbReference>
<dbReference type="STRING" id="181874.A0A409VG99"/>
<comment type="caution">
    <text evidence="10">The sequence shown here is derived from an EMBL/GenBank/DDBJ whole genome shotgun (WGS) entry which is preliminary data.</text>
</comment>
<keyword evidence="4 8" id="KW-1133">Transmembrane helix</keyword>
<keyword evidence="5 8" id="KW-0472">Membrane</keyword>
<feature type="domain" description="WSC" evidence="9">
    <location>
        <begin position="110"/>
        <end position="221"/>
    </location>
</feature>
<organism evidence="10 11">
    <name type="scientific">Panaeolus cyanescens</name>
    <dbReference type="NCBI Taxonomy" id="181874"/>
    <lineage>
        <taxon>Eukaryota</taxon>
        <taxon>Fungi</taxon>
        <taxon>Dikarya</taxon>
        <taxon>Basidiomycota</taxon>
        <taxon>Agaricomycotina</taxon>
        <taxon>Agaricomycetes</taxon>
        <taxon>Agaricomycetidae</taxon>
        <taxon>Agaricales</taxon>
        <taxon>Agaricineae</taxon>
        <taxon>Galeropsidaceae</taxon>
        <taxon>Panaeolus</taxon>
    </lineage>
</organism>
<feature type="compositionally biased region" description="Polar residues" evidence="7">
    <location>
        <begin position="267"/>
        <end position="290"/>
    </location>
</feature>
<dbReference type="GO" id="GO:0005886">
    <property type="term" value="C:plasma membrane"/>
    <property type="evidence" value="ECO:0007669"/>
    <property type="project" value="TreeGrafter"/>
</dbReference>
<feature type="compositionally biased region" description="Pro residues" evidence="7">
    <location>
        <begin position="232"/>
        <end position="259"/>
    </location>
</feature>
<evidence type="ECO:0000256" key="7">
    <source>
        <dbReference type="SAM" id="MobiDB-lite"/>
    </source>
</evidence>
<evidence type="ECO:0000256" key="5">
    <source>
        <dbReference type="ARBA" id="ARBA00023136"/>
    </source>
</evidence>
<accession>A0A409VG99</accession>
<name>A0A409VG99_9AGAR</name>
<evidence type="ECO:0000256" key="4">
    <source>
        <dbReference type="ARBA" id="ARBA00022989"/>
    </source>
</evidence>
<protein>
    <recommendedName>
        <fullName evidence="9">WSC domain-containing protein</fullName>
    </recommendedName>
</protein>
<dbReference type="InterPro" id="IPR051836">
    <property type="entry name" value="Kremen_rcpt"/>
</dbReference>
<feature type="compositionally biased region" description="Low complexity" evidence="7">
    <location>
        <begin position="291"/>
        <end position="311"/>
    </location>
</feature>
<dbReference type="AlphaFoldDB" id="A0A409VG99"/>
<dbReference type="SMART" id="SM00321">
    <property type="entry name" value="WSC"/>
    <property type="match status" value="1"/>
</dbReference>
<dbReference type="PROSITE" id="PS51212">
    <property type="entry name" value="WSC"/>
    <property type="match status" value="1"/>
</dbReference>
<evidence type="ECO:0000259" key="9">
    <source>
        <dbReference type="PROSITE" id="PS51212"/>
    </source>
</evidence>
<gene>
    <name evidence="10" type="ORF">CVT24_011415</name>
</gene>
<evidence type="ECO:0000256" key="1">
    <source>
        <dbReference type="ARBA" id="ARBA00004167"/>
    </source>
</evidence>
<dbReference type="InParanoid" id="A0A409VG99"/>
<dbReference type="InterPro" id="IPR002889">
    <property type="entry name" value="WSC_carb-bd"/>
</dbReference>
<dbReference type="Pfam" id="PF01822">
    <property type="entry name" value="WSC"/>
    <property type="match status" value="1"/>
</dbReference>
<dbReference type="PANTHER" id="PTHR24269:SF16">
    <property type="entry name" value="PROTEIN SLG1"/>
    <property type="match status" value="1"/>
</dbReference>
<feature type="region of interest" description="Disordered" evidence="7">
    <location>
        <begin position="221"/>
        <end position="317"/>
    </location>
</feature>
<keyword evidence="2 8" id="KW-0812">Transmembrane</keyword>
<sequence>MRRPWATDWPVFKVDANLNSIWEKKLEEGLLFSMCPVLISWSALTSNAHLPERVVGGCALTHPVHRQYTRGHLGHELYNDITDQHGIWGCMTIDQSSSSSIPALAPAPVGWRYRGCYEDTPLRILDGTFYADSASMTVNSCISRCEADGLRYAGLEIGDQCFCGNNLKSGAVLRPEGECSMPCAGSGNFSSMPVVVLLLTKQCTANQRCGEVWRLNIYQATEPTPSSSPISTRPPSPSAPLSPPTPPPPPSPTPTPPSITPSGSSTFILSSNLSTDTVSTSGTSQSLTTRSSIGSMSQSFISKPSSSESSSGMTYPTPLNTVFTPSDSGSTSTADTLSTGAVAGIAVSVAVVVIILVAFLTSRILKSKRQRQATTRNGE</sequence>
<dbReference type="OrthoDB" id="5985073at2759"/>
<keyword evidence="6" id="KW-0325">Glycoprotein</keyword>
<dbReference type="EMBL" id="NHTK01006069">
    <property type="protein sequence ID" value="PPQ65260.1"/>
    <property type="molecule type" value="Genomic_DNA"/>
</dbReference>
<evidence type="ECO:0000313" key="11">
    <source>
        <dbReference type="Proteomes" id="UP000284842"/>
    </source>
</evidence>
<evidence type="ECO:0000256" key="3">
    <source>
        <dbReference type="ARBA" id="ARBA00022729"/>
    </source>
</evidence>
<evidence type="ECO:0000313" key="10">
    <source>
        <dbReference type="EMBL" id="PPQ65260.1"/>
    </source>
</evidence>
<feature type="transmembrane region" description="Helical" evidence="8">
    <location>
        <begin position="340"/>
        <end position="361"/>
    </location>
</feature>
<reference evidence="10 11" key="1">
    <citation type="journal article" date="2018" name="Evol. Lett.">
        <title>Horizontal gene cluster transfer increased hallucinogenic mushroom diversity.</title>
        <authorList>
            <person name="Reynolds H.T."/>
            <person name="Vijayakumar V."/>
            <person name="Gluck-Thaler E."/>
            <person name="Korotkin H.B."/>
            <person name="Matheny P.B."/>
            <person name="Slot J.C."/>
        </authorList>
    </citation>
    <scope>NUCLEOTIDE SEQUENCE [LARGE SCALE GENOMIC DNA]</scope>
    <source>
        <strain evidence="10 11">2629</strain>
    </source>
</reference>
<evidence type="ECO:0000256" key="6">
    <source>
        <dbReference type="ARBA" id="ARBA00023180"/>
    </source>
</evidence>
<dbReference type="PANTHER" id="PTHR24269">
    <property type="entry name" value="KREMEN PROTEIN"/>
    <property type="match status" value="1"/>
</dbReference>
<keyword evidence="11" id="KW-1185">Reference proteome</keyword>
<comment type="subcellular location">
    <subcellularLocation>
        <location evidence="1">Membrane</location>
        <topology evidence="1">Single-pass membrane protein</topology>
    </subcellularLocation>
</comment>
<evidence type="ECO:0000256" key="8">
    <source>
        <dbReference type="SAM" id="Phobius"/>
    </source>
</evidence>